<feature type="signal peptide" evidence="2">
    <location>
        <begin position="1"/>
        <end position="19"/>
    </location>
</feature>
<dbReference type="PANTHER" id="PTHR46825">
    <property type="entry name" value="D-ALANYL-D-ALANINE-CARBOXYPEPTIDASE/ENDOPEPTIDASE AMPH"/>
    <property type="match status" value="1"/>
</dbReference>
<feature type="chain" id="PRO_5047403480" description="Beta-lactamase-related domain-containing protein" evidence="2">
    <location>
        <begin position="20"/>
        <end position="604"/>
    </location>
</feature>
<evidence type="ECO:0000256" key="2">
    <source>
        <dbReference type="SAM" id="SignalP"/>
    </source>
</evidence>
<dbReference type="PANTHER" id="PTHR46825:SF15">
    <property type="entry name" value="BETA-LACTAMASE-RELATED DOMAIN-CONTAINING PROTEIN"/>
    <property type="match status" value="1"/>
</dbReference>
<sequence length="604" mass="66626">MFVLWTTYLASLAVNISYAQLLRQAPLGNLPTENILTPEIDRFVEEILDDWNSVGGVGVAVVQKKAGGLWNIENKGYGTAKGDGSPVTEDTLFSIASNSKLFDVFAVGLLVSNESLSPRISWDTKIASILPEWGLQDPIASSESTILDLMSHRTGLPNHDLMYEANTTLSDLVARSRYLKPSTSFREKWQYTNIMYAILSYLPQVLIPSLPSYANYVKDNVFVPLGLNQTTFSTEMAEKTGNLALGFARDKVNKIENLFAQGTTRVLPSWTSANEDGDVLAGAGGIHMSVKDVSVWLQTLLLSGKNPADDSIVIPENVVQKAATGISVESGSSAWPELSPAIYGGGQRSYSYQGHNIVEHSGGVPGFQTQIARFPSDDLGVAVFTNDDSFGGMIMQIIKWRIVDQVFRLQPIDWNTRWKSFVSARYNRSTSSLVPRPSEPFRPSVLLSEIAGIYDNPAYGTLELCLVSEFTYTQSDSCRLLVDEVPSRLPDVINTSVPTFVAHWNKFWVSHLKLEHFDSDLFNATALRSLPILNNSMETSSSSSPYWVQIWDEISPTATAEFSIQDGVVDGFGMMGVWGAEHGVKSPGDESVKERAEIWFSRRI</sequence>
<dbReference type="Pfam" id="PF00144">
    <property type="entry name" value="Beta-lactamase"/>
    <property type="match status" value="1"/>
</dbReference>
<comment type="similarity">
    <text evidence="1">Belongs to the peptidase S12 family.</text>
</comment>
<evidence type="ECO:0000313" key="4">
    <source>
        <dbReference type="EMBL" id="KAK7449639.1"/>
    </source>
</evidence>
<dbReference type="SUPFAM" id="SSF56601">
    <property type="entry name" value="beta-lactamase/transpeptidase-like"/>
    <property type="match status" value="1"/>
</dbReference>
<dbReference type="Gene3D" id="3.40.710.10">
    <property type="entry name" value="DD-peptidase/beta-lactamase superfamily"/>
    <property type="match status" value="1"/>
</dbReference>
<protein>
    <recommendedName>
        <fullName evidence="3">Beta-lactamase-related domain-containing protein</fullName>
    </recommendedName>
</protein>
<reference evidence="4 5" key="1">
    <citation type="submission" date="2024-01" db="EMBL/GenBank/DDBJ databases">
        <title>A draft genome for the cacao thread blight pathogen Marasmiellus scandens.</title>
        <authorList>
            <person name="Baruah I.K."/>
            <person name="Leung J."/>
            <person name="Bukari Y."/>
            <person name="Amoako-Attah I."/>
            <person name="Meinhardt L.W."/>
            <person name="Bailey B.A."/>
            <person name="Cohen S.P."/>
        </authorList>
    </citation>
    <scope>NUCLEOTIDE SEQUENCE [LARGE SCALE GENOMIC DNA]</scope>
    <source>
        <strain evidence="4 5">GH-19</strain>
    </source>
</reference>
<keyword evidence="5" id="KW-1185">Reference proteome</keyword>
<dbReference type="Proteomes" id="UP001498398">
    <property type="component" value="Unassembled WGS sequence"/>
</dbReference>
<keyword evidence="2" id="KW-0732">Signal</keyword>
<proteinExistence type="inferred from homology"/>
<dbReference type="InterPro" id="IPR012338">
    <property type="entry name" value="Beta-lactam/transpept-like"/>
</dbReference>
<evidence type="ECO:0000256" key="1">
    <source>
        <dbReference type="ARBA" id="ARBA00038215"/>
    </source>
</evidence>
<comment type="caution">
    <text evidence="4">The sequence shown here is derived from an EMBL/GenBank/DDBJ whole genome shotgun (WGS) entry which is preliminary data.</text>
</comment>
<accession>A0ABR1J6Y8</accession>
<dbReference type="InterPro" id="IPR001466">
    <property type="entry name" value="Beta-lactam-related"/>
</dbReference>
<feature type="domain" description="Beta-lactamase-related" evidence="3">
    <location>
        <begin position="55"/>
        <end position="389"/>
    </location>
</feature>
<dbReference type="InterPro" id="IPR050491">
    <property type="entry name" value="AmpC-like"/>
</dbReference>
<evidence type="ECO:0000313" key="5">
    <source>
        <dbReference type="Proteomes" id="UP001498398"/>
    </source>
</evidence>
<organism evidence="4 5">
    <name type="scientific">Marasmiellus scandens</name>
    <dbReference type="NCBI Taxonomy" id="2682957"/>
    <lineage>
        <taxon>Eukaryota</taxon>
        <taxon>Fungi</taxon>
        <taxon>Dikarya</taxon>
        <taxon>Basidiomycota</taxon>
        <taxon>Agaricomycotina</taxon>
        <taxon>Agaricomycetes</taxon>
        <taxon>Agaricomycetidae</taxon>
        <taxon>Agaricales</taxon>
        <taxon>Marasmiineae</taxon>
        <taxon>Omphalotaceae</taxon>
        <taxon>Marasmiellus</taxon>
    </lineage>
</organism>
<evidence type="ECO:0000259" key="3">
    <source>
        <dbReference type="Pfam" id="PF00144"/>
    </source>
</evidence>
<dbReference type="EMBL" id="JBANRG010000035">
    <property type="protein sequence ID" value="KAK7449639.1"/>
    <property type="molecule type" value="Genomic_DNA"/>
</dbReference>
<name>A0ABR1J6Y8_9AGAR</name>
<gene>
    <name evidence="4" type="ORF">VKT23_013114</name>
</gene>